<dbReference type="EMBL" id="RJVP01000001">
    <property type="protein sequence ID" value="ROH88164.1"/>
    <property type="molecule type" value="Genomic_DNA"/>
</dbReference>
<dbReference type="PANTHER" id="PTHR32552">
    <property type="entry name" value="FERRICHROME IRON RECEPTOR-RELATED"/>
    <property type="match status" value="1"/>
</dbReference>
<evidence type="ECO:0000256" key="3">
    <source>
        <dbReference type="ARBA" id="ARBA00022448"/>
    </source>
</evidence>
<evidence type="ECO:0000256" key="13">
    <source>
        <dbReference type="ARBA" id="ARBA00023237"/>
    </source>
</evidence>
<reference evidence="18 19" key="1">
    <citation type="submission" date="2018-10" db="EMBL/GenBank/DDBJ databases">
        <authorList>
            <person name="Chen W.-M."/>
        </authorList>
    </citation>
    <scope>NUCLEOTIDE SEQUENCE [LARGE SCALE GENOMIC DNA]</scope>
    <source>
        <strain evidence="18 19">H-5</strain>
    </source>
</reference>
<keyword evidence="11 14" id="KW-0472">Membrane</keyword>
<comment type="similarity">
    <text evidence="2 14 15">Belongs to the TonB-dependent receptor family.</text>
</comment>
<evidence type="ECO:0000256" key="11">
    <source>
        <dbReference type="ARBA" id="ARBA00023136"/>
    </source>
</evidence>
<dbReference type="FunFam" id="2.170.130.10:FF:000001">
    <property type="entry name" value="Catecholate siderophore TonB-dependent receptor"/>
    <property type="match status" value="1"/>
</dbReference>
<evidence type="ECO:0000256" key="8">
    <source>
        <dbReference type="ARBA" id="ARBA00023004"/>
    </source>
</evidence>
<keyword evidence="3 14" id="KW-0813">Transport</keyword>
<evidence type="ECO:0000313" key="18">
    <source>
        <dbReference type="EMBL" id="ROH88164.1"/>
    </source>
</evidence>
<feature type="domain" description="TonB-dependent receptor-like beta-barrel" evidence="16">
    <location>
        <begin position="266"/>
        <end position="693"/>
    </location>
</feature>
<organism evidence="18 19">
    <name type="scientific">Pseudomethylobacillus aquaticus</name>
    <dbReference type="NCBI Taxonomy" id="2676064"/>
    <lineage>
        <taxon>Bacteria</taxon>
        <taxon>Pseudomonadati</taxon>
        <taxon>Pseudomonadota</taxon>
        <taxon>Betaproteobacteria</taxon>
        <taxon>Nitrosomonadales</taxon>
        <taxon>Methylophilaceae</taxon>
        <taxon>Pseudomethylobacillus</taxon>
    </lineage>
</organism>
<keyword evidence="4 14" id="KW-1134">Transmembrane beta strand</keyword>
<dbReference type="Gene3D" id="2.40.170.20">
    <property type="entry name" value="TonB-dependent receptor, beta-barrel domain"/>
    <property type="match status" value="1"/>
</dbReference>
<dbReference type="PROSITE" id="PS52016">
    <property type="entry name" value="TONB_DEPENDENT_REC_3"/>
    <property type="match status" value="1"/>
</dbReference>
<dbReference type="InterPro" id="IPR000531">
    <property type="entry name" value="Beta-barrel_TonB"/>
</dbReference>
<dbReference type="AlphaFoldDB" id="A0A3N0V6E2"/>
<sequence>MSGMFVYSPLLSAEEKPAVETKTGTDSKASAKAAAPLTLPQVNVVGEQLKITDGYATRSSSTATKTDTPLIDTPQSISVITQDVIKDQSIQSVSEAVRYVPGVTAAQGEGNRDALILRGNATTGDLFVDGIRDDVQTYRDFYNTERIEVLKGPNGMIFGRGGAGGVINRVTKEAGWDPIRELSVSYGAYNQKRTSIDFNEAISDDVAFRINGVYENSDSYRDGVNLERYGINPTLTIKATERTKIVIGAEYFKDDRVADRGVPSVNGAGNNTLGNRPFRIGDTDTFYGNARLSPTETETNAFNAMIEHVFDNGTILRNRTRYADYDKFYQNVFARSAINNAGQVQFGAYRDETERENLINQTDLIFSAHTGKIEHKLLVGMELGRQDTDNRRFSPNAANDNLPGSFTSPTFSGPISLNNLRINRSSQADILGLYVQDQIILSPKWQAIVGLRYDQFDVKHTDLTKANGDPTRRFDSNDDLISPRAGLIFKPMQNTSVYANYSQSYVPRSGDQLSGLTFANSTFDPEKFINQEVGVKWDIRPDLSVTAALFKLDREKIAAADPNNPGQTILLDGQQTKGLELGLAGRVTSKWSVFGGITLQDGEITKQQGTGAGAILKGAELQLTPDRMFSLWNRYDFNETWGAAIGVISTSDRFAATPTASQSTVLPGYTRYDAAIFAKINPRMRLQLNIENLTNKEYALYSHNNNNITPGSPITARATLIVNF</sequence>
<proteinExistence type="inferred from homology"/>
<dbReference type="GO" id="GO:0015344">
    <property type="term" value="F:siderophore uptake transmembrane transporter activity"/>
    <property type="evidence" value="ECO:0007669"/>
    <property type="project" value="TreeGrafter"/>
</dbReference>
<keyword evidence="8" id="KW-0408">Iron</keyword>
<evidence type="ECO:0000256" key="2">
    <source>
        <dbReference type="ARBA" id="ARBA00009810"/>
    </source>
</evidence>
<comment type="caution">
    <text evidence="18">The sequence shown here is derived from an EMBL/GenBank/DDBJ whole genome shotgun (WGS) entry which is preliminary data.</text>
</comment>
<keyword evidence="6 14" id="KW-0812">Transmembrane</keyword>
<keyword evidence="10 15" id="KW-0798">TonB box</keyword>
<evidence type="ECO:0000256" key="10">
    <source>
        <dbReference type="ARBA" id="ARBA00023077"/>
    </source>
</evidence>
<evidence type="ECO:0000256" key="4">
    <source>
        <dbReference type="ARBA" id="ARBA00022452"/>
    </source>
</evidence>
<feature type="domain" description="TonB-dependent receptor plug" evidence="17">
    <location>
        <begin position="70"/>
        <end position="166"/>
    </location>
</feature>
<evidence type="ECO:0000256" key="15">
    <source>
        <dbReference type="RuleBase" id="RU003357"/>
    </source>
</evidence>
<dbReference type="GO" id="GO:0015891">
    <property type="term" value="P:siderophore transport"/>
    <property type="evidence" value="ECO:0007669"/>
    <property type="project" value="InterPro"/>
</dbReference>
<evidence type="ECO:0000256" key="12">
    <source>
        <dbReference type="ARBA" id="ARBA00023170"/>
    </source>
</evidence>
<keyword evidence="7" id="KW-0732">Signal</keyword>
<dbReference type="CDD" id="cd01347">
    <property type="entry name" value="ligand_gated_channel"/>
    <property type="match status" value="1"/>
</dbReference>
<dbReference type="Pfam" id="PF07715">
    <property type="entry name" value="Plug"/>
    <property type="match status" value="1"/>
</dbReference>
<dbReference type="SUPFAM" id="SSF56935">
    <property type="entry name" value="Porins"/>
    <property type="match status" value="1"/>
</dbReference>
<evidence type="ECO:0000256" key="6">
    <source>
        <dbReference type="ARBA" id="ARBA00022692"/>
    </source>
</evidence>
<keyword evidence="19" id="KW-1185">Reference proteome</keyword>
<dbReference type="NCBIfam" id="TIGR01783">
    <property type="entry name" value="TonB-siderophor"/>
    <property type="match status" value="1"/>
</dbReference>
<dbReference type="Proteomes" id="UP000275137">
    <property type="component" value="Unassembled WGS sequence"/>
</dbReference>
<evidence type="ECO:0000259" key="16">
    <source>
        <dbReference type="Pfam" id="PF00593"/>
    </source>
</evidence>
<evidence type="ECO:0000313" key="19">
    <source>
        <dbReference type="Proteomes" id="UP000275137"/>
    </source>
</evidence>
<protein>
    <submittedName>
        <fullName evidence="18">TonB-dependent siderophore receptor</fullName>
    </submittedName>
</protein>
<keyword evidence="12 18" id="KW-0675">Receptor</keyword>
<keyword evidence="5" id="KW-0410">Iron transport</keyword>
<dbReference type="InterPro" id="IPR039426">
    <property type="entry name" value="TonB-dep_rcpt-like"/>
</dbReference>
<dbReference type="Gene3D" id="2.170.130.10">
    <property type="entry name" value="TonB-dependent receptor, plug domain"/>
    <property type="match status" value="1"/>
</dbReference>
<dbReference type="GO" id="GO:0038023">
    <property type="term" value="F:signaling receptor activity"/>
    <property type="evidence" value="ECO:0007669"/>
    <property type="project" value="InterPro"/>
</dbReference>
<evidence type="ECO:0000259" key="17">
    <source>
        <dbReference type="Pfam" id="PF07715"/>
    </source>
</evidence>
<evidence type="ECO:0000256" key="1">
    <source>
        <dbReference type="ARBA" id="ARBA00004571"/>
    </source>
</evidence>
<evidence type="ECO:0000256" key="7">
    <source>
        <dbReference type="ARBA" id="ARBA00022729"/>
    </source>
</evidence>
<dbReference type="InterPro" id="IPR036942">
    <property type="entry name" value="Beta-barrel_TonB_sf"/>
</dbReference>
<dbReference type="InterPro" id="IPR010105">
    <property type="entry name" value="TonB_sidphr_rcpt"/>
</dbReference>
<dbReference type="InterPro" id="IPR037066">
    <property type="entry name" value="Plug_dom_sf"/>
</dbReference>
<evidence type="ECO:0000256" key="9">
    <source>
        <dbReference type="ARBA" id="ARBA00023065"/>
    </source>
</evidence>
<evidence type="ECO:0000256" key="14">
    <source>
        <dbReference type="PROSITE-ProRule" id="PRU01360"/>
    </source>
</evidence>
<dbReference type="Pfam" id="PF00593">
    <property type="entry name" value="TonB_dep_Rec_b-barrel"/>
    <property type="match status" value="1"/>
</dbReference>
<evidence type="ECO:0000256" key="5">
    <source>
        <dbReference type="ARBA" id="ARBA00022496"/>
    </source>
</evidence>
<comment type="subcellular location">
    <subcellularLocation>
        <location evidence="1 14">Cell outer membrane</location>
        <topology evidence="1 14">Multi-pass membrane protein</topology>
    </subcellularLocation>
</comment>
<dbReference type="PANTHER" id="PTHR32552:SF68">
    <property type="entry name" value="FERRICHROME OUTER MEMBRANE TRANSPORTER_PHAGE RECEPTOR"/>
    <property type="match status" value="1"/>
</dbReference>
<accession>A0A3N0V6E2</accession>
<dbReference type="GO" id="GO:0009279">
    <property type="term" value="C:cell outer membrane"/>
    <property type="evidence" value="ECO:0007669"/>
    <property type="project" value="UniProtKB-SubCell"/>
</dbReference>
<keyword evidence="9" id="KW-0406">Ion transport</keyword>
<keyword evidence="13 14" id="KW-0998">Cell outer membrane</keyword>
<gene>
    <name evidence="18" type="ORF">ED236_01430</name>
</gene>
<name>A0A3N0V6E2_9PROT</name>
<dbReference type="InterPro" id="IPR012910">
    <property type="entry name" value="Plug_dom"/>
</dbReference>